<keyword evidence="7" id="KW-0732">Signal</keyword>
<sequence>MGVFSVLTTALLATSALARSPQHVGKQMPEDALQRRGENAPVLQPRGKPAYGGPPTKKPIIPQNANTTKYAVDGKNIPFVDFDVGESYAGLLPISDEDDASELYFWFYPSNNPDADDEILIWLNGGPGCSSLEGILQENGPFIWQYGTYRPVQNPYTWVNLTNVVWVEQPAGTGFSKKKGTPAATNELEVAEQFLGFFKNFVDTFGLHNRKVVPYIADAMHNETNTEYYDIQSILFYDPSTSYNVVQDQIPTVPFVEYWAPLFSLNDTYMDHLRHLHQECGYADFMETAMQFPPKGPLPTPPHPNINGGSGGRCDIWGDVVYYAAPAVNPCWDVYQVATTCPNLWDVLGFPGSFYYEPAPWYYFNRTDVKKAINAPVDTNWAECSGGVLDKDTSPPSGLSVLPRVIEKNNKTIIAHGMLDMILIMNGTVMMIQNMMAANIELEQTWNGAQGFHTPPSQWNDFYVPYHSELNQGSTAGAGVFGQWWEERGLTFSTVDLTGHMVPQYAPAAAYRQLEYLLGRVDSLGEVSDFTTQNGDFGNNP</sequence>
<dbReference type="InterPro" id="IPR029058">
    <property type="entry name" value="AB_hydrolase_fold"/>
</dbReference>
<dbReference type="Proteomes" id="UP001337655">
    <property type="component" value="Unassembled WGS sequence"/>
</dbReference>
<evidence type="ECO:0000313" key="9">
    <source>
        <dbReference type="Proteomes" id="UP001337655"/>
    </source>
</evidence>
<keyword evidence="5" id="KW-0325">Glycoprotein</keyword>
<evidence type="ECO:0000256" key="5">
    <source>
        <dbReference type="ARBA" id="ARBA00023180"/>
    </source>
</evidence>
<evidence type="ECO:0000256" key="7">
    <source>
        <dbReference type="SAM" id="SignalP"/>
    </source>
</evidence>
<proteinExistence type="inferred from homology"/>
<protein>
    <recommendedName>
        <fullName evidence="10">Serine carboxypeptidase</fullName>
    </recommendedName>
</protein>
<feature type="signal peptide" evidence="7">
    <location>
        <begin position="1"/>
        <end position="18"/>
    </location>
</feature>
<feature type="chain" id="PRO_5043888910" description="Serine carboxypeptidase" evidence="7">
    <location>
        <begin position="19"/>
        <end position="541"/>
    </location>
</feature>
<dbReference type="AlphaFoldDB" id="A0AAV9NXM4"/>
<dbReference type="GO" id="GO:0004185">
    <property type="term" value="F:serine-type carboxypeptidase activity"/>
    <property type="evidence" value="ECO:0007669"/>
    <property type="project" value="InterPro"/>
</dbReference>
<evidence type="ECO:0000256" key="3">
    <source>
        <dbReference type="ARBA" id="ARBA00022670"/>
    </source>
</evidence>
<evidence type="ECO:0000313" key="8">
    <source>
        <dbReference type="EMBL" id="KAK5164764.1"/>
    </source>
</evidence>
<dbReference type="InterPro" id="IPR001563">
    <property type="entry name" value="Peptidase_S10"/>
</dbReference>
<evidence type="ECO:0000256" key="6">
    <source>
        <dbReference type="SAM" id="MobiDB-lite"/>
    </source>
</evidence>
<evidence type="ECO:0000256" key="2">
    <source>
        <dbReference type="ARBA" id="ARBA00022645"/>
    </source>
</evidence>
<feature type="compositionally biased region" description="Basic and acidic residues" evidence="6">
    <location>
        <begin position="28"/>
        <end position="38"/>
    </location>
</feature>
<dbReference type="PANTHER" id="PTHR11802:SF479">
    <property type="entry name" value="CARBOXYPEPTIDASE"/>
    <property type="match status" value="1"/>
</dbReference>
<feature type="region of interest" description="Disordered" evidence="6">
    <location>
        <begin position="20"/>
        <end position="59"/>
    </location>
</feature>
<dbReference type="PRINTS" id="PR00724">
    <property type="entry name" value="CRBOXYPTASEC"/>
</dbReference>
<dbReference type="PANTHER" id="PTHR11802">
    <property type="entry name" value="SERINE PROTEASE FAMILY S10 SERINE CARBOXYPEPTIDASE"/>
    <property type="match status" value="1"/>
</dbReference>
<organism evidence="8 9">
    <name type="scientific">Saxophila tyrrhenica</name>
    <dbReference type="NCBI Taxonomy" id="1690608"/>
    <lineage>
        <taxon>Eukaryota</taxon>
        <taxon>Fungi</taxon>
        <taxon>Dikarya</taxon>
        <taxon>Ascomycota</taxon>
        <taxon>Pezizomycotina</taxon>
        <taxon>Dothideomycetes</taxon>
        <taxon>Dothideomycetidae</taxon>
        <taxon>Mycosphaerellales</taxon>
        <taxon>Extremaceae</taxon>
        <taxon>Saxophila</taxon>
    </lineage>
</organism>
<comment type="similarity">
    <text evidence="1">Belongs to the peptidase S10 family.</text>
</comment>
<keyword evidence="9" id="KW-1185">Reference proteome</keyword>
<keyword evidence="4" id="KW-0378">Hydrolase</keyword>
<dbReference type="RefSeq" id="XP_064654960.1">
    <property type="nucleotide sequence ID" value="XM_064806655.1"/>
</dbReference>
<dbReference type="EMBL" id="JAVRRT010000018">
    <property type="protein sequence ID" value="KAK5164764.1"/>
    <property type="molecule type" value="Genomic_DNA"/>
</dbReference>
<dbReference type="SUPFAM" id="SSF53474">
    <property type="entry name" value="alpha/beta-Hydrolases"/>
    <property type="match status" value="1"/>
</dbReference>
<reference evidence="8 9" key="1">
    <citation type="submission" date="2023-08" db="EMBL/GenBank/DDBJ databases">
        <title>Black Yeasts Isolated from many extreme environments.</title>
        <authorList>
            <person name="Coleine C."/>
            <person name="Stajich J.E."/>
            <person name="Selbmann L."/>
        </authorList>
    </citation>
    <scope>NUCLEOTIDE SEQUENCE [LARGE SCALE GENOMIC DNA]</scope>
    <source>
        <strain evidence="8 9">CCFEE 5935</strain>
    </source>
</reference>
<dbReference type="Pfam" id="PF00450">
    <property type="entry name" value="Peptidase_S10"/>
    <property type="match status" value="1"/>
</dbReference>
<accession>A0AAV9NXM4</accession>
<evidence type="ECO:0000256" key="1">
    <source>
        <dbReference type="ARBA" id="ARBA00009431"/>
    </source>
</evidence>
<dbReference type="Gene3D" id="3.40.50.1820">
    <property type="entry name" value="alpha/beta hydrolase"/>
    <property type="match status" value="1"/>
</dbReference>
<dbReference type="GO" id="GO:0006508">
    <property type="term" value="P:proteolysis"/>
    <property type="evidence" value="ECO:0007669"/>
    <property type="project" value="UniProtKB-KW"/>
</dbReference>
<keyword evidence="3" id="KW-0645">Protease</keyword>
<name>A0AAV9NXM4_9PEZI</name>
<evidence type="ECO:0000256" key="4">
    <source>
        <dbReference type="ARBA" id="ARBA00022801"/>
    </source>
</evidence>
<evidence type="ECO:0008006" key="10">
    <source>
        <dbReference type="Google" id="ProtNLM"/>
    </source>
</evidence>
<keyword evidence="2" id="KW-0121">Carboxypeptidase</keyword>
<comment type="caution">
    <text evidence="8">The sequence shown here is derived from an EMBL/GenBank/DDBJ whole genome shotgun (WGS) entry which is preliminary data.</text>
</comment>
<dbReference type="GeneID" id="89930759"/>
<gene>
    <name evidence="8" type="ORF">LTR77_009427</name>
</gene>